<sequence>MKELDDKLLKNVSGAWGAPPTQANTIGAAIITGALLGIPGGIPGVLIGATLAGFTTANGFIPGNHGR</sequence>
<dbReference type="EMBL" id="NIBU01000097">
    <property type="protein sequence ID" value="PHM28328.1"/>
    <property type="molecule type" value="Genomic_DNA"/>
</dbReference>
<name>A0A1N6N0Q2_9GAMM</name>
<dbReference type="EMBL" id="FTLG01000221">
    <property type="protein sequence ID" value="SIP74678.1"/>
    <property type="molecule type" value="Genomic_DNA"/>
</dbReference>
<keyword evidence="4" id="KW-1185">Reference proteome</keyword>
<evidence type="ECO:0000313" key="4">
    <source>
        <dbReference type="Proteomes" id="UP000224871"/>
    </source>
</evidence>
<dbReference type="Proteomes" id="UP000224871">
    <property type="component" value="Unassembled WGS sequence"/>
</dbReference>
<dbReference type="Proteomes" id="UP000196435">
    <property type="component" value="Unassembled WGS sequence"/>
</dbReference>
<gene>
    <name evidence="2" type="primary">mchB</name>
    <name evidence="1" type="ORF">Xinn_03855</name>
    <name evidence="2" type="ORF">XIS1_760009</name>
</gene>
<dbReference type="RefSeq" id="WP_086954027.1">
    <property type="nucleotide sequence ID" value="NZ_CAWNQC010000300.1"/>
</dbReference>
<dbReference type="AlphaFoldDB" id="A0A1N6N0Q2"/>
<organism evidence="2 3">
    <name type="scientific">Xenorhabdus innexi</name>
    <dbReference type="NCBI Taxonomy" id="290109"/>
    <lineage>
        <taxon>Bacteria</taxon>
        <taxon>Pseudomonadati</taxon>
        <taxon>Pseudomonadota</taxon>
        <taxon>Gammaproteobacteria</taxon>
        <taxon>Enterobacterales</taxon>
        <taxon>Morganellaceae</taxon>
        <taxon>Xenorhabdus</taxon>
    </lineage>
</organism>
<evidence type="ECO:0000313" key="1">
    <source>
        <dbReference type="EMBL" id="PHM28328.1"/>
    </source>
</evidence>
<proteinExistence type="predicted"/>
<reference evidence="1 4" key="3">
    <citation type="journal article" date="2017" name="Nat. Microbiol.">
        <title>Natural product diversity associated with the nematode symbionts Photorhabdus and Xenorhabdus.</title>
        <authorList>
            <person name="Tobias N.J."/>
            <person name="Wolff H."/>
            <person name="Djahanschiri B."/>
            <person name="Grundmann F."/>
            <person name="Kronenwerth M."/>
            <person name="Shi Y.M."/>
            <person name="Simonyi S."/>
            <person name="Grun P."/>
            <person name="Shapiro-Ilan D."/>
            <person name="Pidot S.J."/>
            <person name="Stinear T.P."/>
            <person name="Ebersberger I."/>
            <person name="Bode H.B."/>
        </authorList>
    </citation>
    <scope>NUCLEOTIDE SEQUENCE [LARGE SCALE GENOMIC DNA]</scope>
    <source>
        <strain evidence="1 4">DSM 16336</strain>
    </source>
</reference>
<evidence type="ECO:0000313" key="3">
    <source>
        <dbReference type="Proteomes" id="UP000196435"/>
    </source>
</evidence>
<reference evidence="2" key="2">
    <citation type="submission" date="2016-12" db="EMBL/GenBank/DDBJ databases">
        <authorList>
            <person name="Song W.-J."/>
            <person name="Kurnit D.M."/>
        </authorList>
    </citation>
    <scope>NUCLEOTIDE SEQUENCE [LARGE SCALE GENOMIC DNA]</scope>
    <source>
        <strain evidence="2">HGB1681</strain>
    </source>
</reference>
<protein>
    <submittedName>
        <fullName evidence="2">Microcin H47</fullName>
    </submittedName>
</protein>
<evidence type="ECO:0000313" key="2">
    <source>
        <dbReference type="EMBL" id="SIP74678.1"/>
    </source>
</evidence>
<accession>A0A1N6N0Q2</accession>
<reference evidence="3" key="1">
    <citation type="submission" date="2016-12" db="EMBL/GenBank/DDBJ databases">
        <authorList>
            <person name="Gaudriault S."/>
        </authorList>
    </citation>
    <scope>NUCLEOTIDE SEQUENCE [LARGE SCALE GENOMIC DNA]</scope>
    <source>
        <strain evidence="3">HGB1681 (deposited as PTA-6826 in the American Type Culture Collection)</strain>
    </source>
</reference>